<keyword evidence="3" id="KW-1185">Reference proteome</keyword>
<dbReference type="Proteomes" id="UP000199515">
    <property type="component" value="Unassembled WGS sequence"/>
</dbReference>
<organism evidence="2 3">
    <name type="scientific">Amycolatopsis xylanica</name>
    <dbReference type="NCBI Taxonomy" id="589385"/>
    <lineage>
        <taxon>Bacteria</taxon>
        <taxon>Bacillati</taxon>
        <taxon>Actinomycetota</taxon>
        <taxon>Actinomycetes</taxon>
        <taxon>Pseudonocardiales</taxon>
        <taxon>Pseudonocardiaceae</taxon>
        <taxon>Amycolatopsis</taxon>
    </lineage>
</organism>
<dbReference type="AlphaFoldDB" id="A0A1H3S3U1"/>
<name>A0A1H3S3U1_9PSEU</name>
<protein>
    <submittedName>
        <fullName evidence="2">Uncharacterized protein</fullName>
    </submittedName>
</protein>
<feature type="region of interest" description="Disordered" evidence="1">
    <location>
        <begin position="38"/>
        <end position="84"/>
    </location>
</feature>
<accession>A0A1H3S3U1</accession>
<sequence length="84" mass="8649">MNPILPGIGVPLHVNVAMYRPGVVVTVVVPLIRLKFPPSVNSNGAANPGEVTGPDGPPGQPLIEQGFLPADEAEVRRGGYRGGA</sequence>
<gene>
    <name evidence="2" type="ORF">SAMN05421504_112209</name>
</gene>
<evidence type="ECO:0000313" key="3">
    <source>
        <dbReference type="Proteomes" id="UP000199515"/>
    </source>
</evidence>
<evidence type="ECO:0000256" key="1">
    <source>
        <dbReference type="SAM" id="MobiDB-lite"/>
    </source>
</evidence>
<reference evidence="2 3" key="1">
    <citation type="submission" date="2016-10" db="EMBL/GenBank/DDBJ databases">
        <authorList>
            <person name="de Groot N.N."/>
        </authorList>
    </citation>
    <scope>NUCLEOTIDE SEQUENCE [LARGE SCALE GENOMIC DNA]</scope>
    <source>
        <strain evidence="2 3">CPCC 202699</strain>
    </source>
</reference>
<proteinExistence type="predicted"/>
<evidence type="ECO:0000313" key="2">
    <source>
        <dbReference type="EMBL" id="SDZ32602.1"/>
    </source>
</evidence>
<dbReference type="EMBL" id="FNON01000012">
    <property type="protein sequence ID" value="SDZ32602.1"/>
    <property type="molecule type" value="Genomic_DNA"/>
</dbReference>